<evidence type="ECO:0008006" key="3">
    <source>
        <dbReference type="Google" id="ProtNLM"/>
    </source>
</evidence>
<dbReference type="Gene3D" id="3.30.559.10">
    <property type="entry name" value="Chloramphenicol acetyltransferase-like domain"/>
    <property type="match status" value="1"/>
</dbReference>
<dbReference type="InterPro" id="IPR023213">
    <property type="entry name" value="CAT-like_dom_sf"/>
</dbReference>
<evidence type="ECO:0000313" key="2">
    <source>
        <dbReference type="Proteomes" id="UP000799118"/>
    </source>
</evidence>
<evidence type="ECO:0000313" key="1">
    <source>
        <dbReference type="EMBL" id="KAE9396651.1"/>
    </source>
</evidence>
<dbReference type="OrthoDB" id="3252971at2759"/>
<dbReference type="EMBL" id="ML769510">
    <property type="protein sequence ID" value="KAE9396651.1"/>
    <property type="molecule type" value="Genomic_DNA"/>
</dbReference>
<dbReference type="AlphaFoldDB" id="A0A6A4HFZ6"/>
<protein>
    <recommendedName>
        <fullName evidence="3">CoA-dependent acyltransferase</fullName>
    </recommendedName>
</protein>
<keyword evidence="2" id="KW-1185">Reference proteome</keyword>
<accession>A0A6A4HFZ6</accession>
<gene>
    <name evidence="1" type="ORF">BT96DRAFT_996534</name>
</gene>
<organism evidence="1 2">
    <name type="scientific">Gymnopus androsaceus JB14</name>
    <dbReference type="NCBI Taxonomy" id="1447944"/>
    <lineage>
        <taxon>Eukaryota</taxon>
        <taxon>Fungi</taxon>
        <taxon>Dikarya</taxon>
        <taxon>Basidiomycota</taxon>
        <taxon>Agaricomycotina</taxon>
        <taxon>Agaricomycetes</taxon>
        <taxon>Agaricomycetidae</taxon>
        <taxon>Agaricales</taxon>
        <taxon>Marasmiineae</taxon>
        <taxon>Omphalotaceae</taxon>
        <taxon>Gymnopus</taxon>
    </lineage>
</organism>
<name>A0A6A4HFZ6_9AGAR</name>
<reference evidence="1" key="1">
    <citation type="journal article" date="2019" name="Environ. Microbiol.">
        <title>Fungal ecological strategies reflected in gene transcription - a case study of two litter decomposers.</title>
        <authorList>
            <person name="Barbi F."/>
            <person name="Kohler A."/>
            <person name="Barry K."/>
            <person name="Baskaran P."/>
            <person name="Daum C."/>
            <person name="Fauchery L."/>
            <person name="Ihrmark K."/>
            <person name="Kuo A."/>
            <person name="LaButti K."/>
            <person name="Lipzen A."/>
            <person name="Morin E."/>
            <person name="Grigoriev I.V."/>
            <person name="Henrissat B."/>
            <person name="Lindahl B."/>
            <person name="Martin F."/>
        </authorList>
    </citation>
    <scope>NUCLEOTIDE SEQUENCE</scope>
    <source>
        <strain evidence="1">JB14</strain>
    </source>
</reference>
<proteinExistence type="predicted"/>
<sequence>MEQYKYSSADGKVWTRKLHGSEVIMANAAKTLNGWGLFSIGVSLSMLSPTNNIKQNVSDAWTRLRHALPALAALSRGEEDGSGPVFLYQVDDLREWLDKTIIWHKDEISLAQRHVESKKRAWTASDGHYASELHVSSTTTGLQALIHGAHWNVDARYLFSVMDLYLSLLKREILKESAPLAALNWGEETVRLPPSAAVASGLFGQPFPPPPPGNPIIFMRPCKLVDNPPPESIPDYTHRITLTTEESSQFRQACKSRGRTATQILGSLWVLAEIKTTMWLAKTQPDKYGEAADLYKTADLTVCALTLNARNKLLTEYSSLSSVNATPGMSVDSVPVMFDMNVVRKALQVSSEGISFRNSDPTVFWNEVVPAFIAAWGSVPTDAASFVSREEFFNAHPEVLTFDKPAIVCSSIGDIDMLGLIGKTAFAPAFTVDELDSAIRFSGPLNGVMVWQWSGRMELRFASGPKTVEKSVLEHQAQIYMDMLRLVSL</sequence>
<dbReference type="Proteomes" id="UP000799118">
    <property type="component" value="Unassembled WGS sequence"/>
</dbReference>